<evidence type="ECO:0000313" key="3">
    <source>
        <dbReference type="Proteomes" id="UP000193427"/>
    </source>
</evidence>
<dbReference type="PANTHER" id="PTHR30441">
    <property type="entry name" value="DUF748 DOMAIN-CONTAINING PROTEIN"/>
    <property type="match status" value="1"/>
</dbReference>
<proteinExistence type="predicted"/>
<dbReference type="AlphaFoldDB" id="A0A1W6L9M2"/>
<dbReference type="InterPro" id="IPR008023">
    <property type="entry name" value="DUF748"/>
</dbReference>
<dbReference type="PANTHER" id="PTHR30441:SF8">
    <property type="entry name" value="DUF748 DOMAIN-CONTAINING PROTEIN"/>
    <property type="match status" value="1"/>
</dbReference>
<dbReference type="InterPro" id="IPR036737">
    <property type="entry name" value="OmpA-like_sf"/>
</dbReference>
<accession>A0A1W6L9M2</accession>
<dbReference type="EMBL" id="CP015118">
    <property type="protein sequence ID" value="ARN20975.1"/>
    <property type="molecule type" value="Genomic_DNA"/>
</dbReference>
<name>A0A1W6L9M2_9BURK</name>
<gene>
    <name evidence="2" type="ORF">A4W93_14315</name>
</gene>
<sequence>MVWALAALVVLTGAVWLGAPPLMKSQGEARLTEMLGRTVTLGRVSIHPWRLQLVVEDIAIAGAAGDAAPLLTIDRLLANVSASSAFRRAPVLEAIELTRPRVRVAHTAAGRYDIDDLITRFTPKPSSEPAGEPARFALYNVQVTDGEARFDDRPAGRVHELKQLQLSLPFLSNLPAQVEVKVEPRLAFLLNGASFDTGAQATPFAQTRSGTFKLGLDRFDLAPYLVYVPKALPVKVVRGVLGGDLEAAFSIAPDGQPSVTLRGSVEADDVAVATAADAELLGWKSLKVGLADVQPLARKLHFASVDLDGLSVQARRLADGRIDGMPAPSPSEAASAPAPAASAASAVLGKAEPLPWEVKVDAFHLTHGQVAWRDATVVPAAALDLVDVTAKAGPVSHPATAPTPLSASLRIRSAGDKPQDWGAVSVEGEGGTASAAANVTADAIALEALQPYLNAVATPRVAGRLSAQARLEWAGGADSPRLQVRVASASLDGLKVTEAGTRLVRAPNVEAIALKQATVADVAVDVPGRMVTVGEVRLQQPSLTIQRSDTGIWSAQRWIAGPGVAEEAAAPAASGAVASPPWKVALKTFALEGGRVRVSDAQLATGGKPLLTEVSAIDLGVQDLALEGDKPVPPATVKLSAKTGTGQVRFNGKVGLAPRLAEGTLALTRLPIHAFAPYAGVTPNVAVARAEAGFKGTVAVRLPGEGVDARVKGDLLLADVLLQTRGEGADAPGDDLLQWQGLALDGLAFEMKPKGKPRLEIDAATLNALQARLVVTEQGRLNLQDAAGTRVGPQGPADAASAPAASASAPAPAVPASAAARSGGNDLPLDVTITSTRLTNGRIAFSDNFVRPKYSAELTQLDGRLGAISTSGLKTAELELKGRAAGTADLEISGRVQPLAHPISLDIKARASDLELAPLSPYAAKYVGYAIERGKLTMQVAYRIDPDGRLEASNQVIINQLTFGEKVDSPQATTLPVQLAVSLLTDRHGVIDINLPISGSLDDPEFSVAGMIWKVLGNLIAKAITAPFSLLSGSGKTDISVLPAVPGSPKLTEAGVASIDQVATALTDRPSLRLTITGTSDAATEREAYQRQVLDARLVAERRKEALATGGTAEAAASLSAADRSRLLKLLYKQTDLPDKPRNALGFAKDLPDAEMAARLAARVPVDDDVMRELALQRAVSVRDAIAAKGVAVQRLFLSAPKGKDGDGWVPSVKLTLALE</sequence>
<dbReference type="InterPro" id="IPR052894">
    <property type="entry name" value="AsmA-related"/>
</dbReference>
<protein>
    <recommendedName>
        <fullName evidence="4">AsmA domain-containing protein</fullName>
    </recommendedName>
</protein>
<dbReference type="GO" id="GO:0090313">
    <property type="term" value="P:regulation of protein targeting to membrane"/>
    <property type="evidence" value="ECO:0007669"/>
    <property type="project" value="TreeGrafter"/>
</dbReference>
<feature type="compositionally biased region" description="Low complexity" evidence="1">
    <location>
        <begin position="796"/>
        <end position="809"/>
    </location>
</feature>
<dbReference type="KEGG" id="rgu:A4W93_14315"/>
<dbReference type="GO" id="GO:0005886">
    <property type="term" value="C:plasma membrane"/>
    <property type="evidence" value="ECO:0007669"/>
    <property type="project" value="TreeGrafter"/>
</dbReference>
<reference evidence="2 3" key="1">
    <citation type="submission" date="2016-04" db="EMBL/GenBank/DDBJ databases">
        <title>Complete genome sequence of natural rubber-degrading, novel Gram-negative bacterium, Rhizobacter gummiphilus strain NS21.</title>
        <authorList>
            <person name="Tabata M."/>
            <person name="Kasai D."/>
            <person name="Fukuda M."/>
        </authorList>
    </citation>
    <scope>NUCLEOTIDE SEQUENCE [LARGE SCALE GENOMIC DNA]</scope>
    <source>
        <strain evidence="2 3">NS21</strain>
    </source>
</reference>
<evidence type="ECO:0000313" key="2">
    <source>
        <dbReference type="EMBL" id="ARN20975.1"/>
    </source>
</evidence>
<dbReference type="Proteomes" id="UP000193427">
    <property type="component" value="Chromosome"/>
</dbReference>
<evidence type="ECO:0008006" key="4">
    <source>
        <dbReference type="Google" id="ProtNLM"/>
    </source>
</evidence>
<feature type="region of interest" description="Disordered" evidence="1">
    <location>
        <begin position="787"/>
        <end position="809"/>
    </location>
</feature>
<keyword evidence="3" id="KW-1185">Reference proteome</keyword>
<organism evidence="2 3">
    <name type="scientific">Piscinibacter gummiphilus</name>
    <dbReference type="NCBI Taxonomy" id="946333"/>
    <lineage>
        <taxon>Bacteria</taxon>
        <taxon>Pseudomonadati</taxon>
        <taxon>Pseudomonadota</taxon>
        <taxon>Betaproteobacteria</taxon>
        <taxon>Burkholderiales</taxon>
        <taxon>Sphaerotilaceae</taxon>
        <taxon>Piscinibacter</taxon>
    </lineage>
</organism>
<dbReference type="Gene3D" id="3.30.1330.60">
    <property type="entry name" value="OmpA-like domain"/>
    <property type="match status" value="1"/>
</dbReference>
<dbReference type="STRING" id="946333.A4W93_14315"/>
<evidence type="ECO:0000256" key="1">
    <source>
        <dbReference type="SAM" id="MobiDB-lite"/>
    </source>
</evidence>
<dbReference type="Pfam" id="PF05359">
    <property type="entry name" value="DUF748"/>
    <property type="match status" value="1"/>
</dbReference>